<reference evidence="1" key="2">
    <citation type="journal article" date="2022" name="Res Sq">
        <title>Comparative Genomics Reveals Insights into the Divergent Evolution of Astigmatic Mites and Household Pest Adaptations.</title>
        <authorList>
            <person name="Xiong Q."/>
            <person name="Wan A.T.-Y."/>
            <person name="Liu X.-Y."/>
            <person name="Fung C.S.-H."/>
            <person name="Xiao X."/>
            <person name="Malainual N."/>
            <person name="Hou J."/>
            <person name="Wang L."/>
            <person name="Wang M."/>
            <person name="Yang K."/>
            <person name="Cui Y."/>
            <person name="Leung E."/>
            <person name="Nong W."/>
            <person name="Shin S.-K."/>
            <person name="Au S."/>
            <person name="Jeong K.Y."/>
            <person name="Chew F.T."/>
            <person name="Hui J."/>
            <person name="Leung T.F."/>
            <person name="Tungtrongchitr A."/>
            <person name="Zhong N."/>
            <person name="Liu Z."/>
            <person name="Tsui S."/>
        </authorList>
    </citation>
    <scope>NUCLEOTIDE SEQUENCE</scope>
    <source>
        <strain evidence="1">Derf</strain>
        <tissue evidence="1">Whole organism</tissue>
    </source>
</reference>
<gene>
    <name evidence="1" type="ORF">DERF_012478</name>
</gene>
<proteinExistence type="predicted"/>
<sequence length="100" mass="11855">MGRRALKASGEGDARRTRTRLVQIYTQYDIIFYSSFNINIRILVEFVFVNNQQQTINQDCHLESNLHRHFHPGMQQQQKRIQIQRSSLSLTMDHRIIAII</sequence>
<dbReference type="Proteomes" id="UP000790347">
    <property type="component" value="Unassembled WGS sequence"/>
</dbReference>
<evidence type="ECO:0000313" key="1">
    <source>
        <dbReference type="EMBL" id="KAH9501645.1"/>
    </source>
</evidence>
<dbReference type="AlphaFoldDB" id="A0A922HPN1"/>
<protein>
    <submittedName>
        <fullName evidence="1">Uncharacterized protein</fullName>
    </submittedName>
</protein>
<organism evidence="1 2">
    <name type="scientific">Dermatophagoides farinae</name>
    <name type="common">American house dust mite</name>
    <dbReference type="NCBI Taxonomy" id="6954"/>
    <lineage>
        <taxon>Eukaryota</taxon>
        <taxon>Metazoa</taxon>
        <taxon>Ecdysozoa</taxon>
        <taxon>Arthropoda</taxon>
        <taxon>Chelicerata</taxon>
        <taxon>Arachnida</taxon>
        <taxon>Acari</taxon>
        <taxon>Acariformes</taxon>
        <taxon>Sarcoptiformes</taxon>
        <taxon>Astigmata</taxon>
        <taxon>Psoroptidia</taxon>
        <taxon>Analgoidea</taxon>
        <taxon>Pyroglyphidae</taxon>
        <taxon>Dermatophagoidinae</taxon>
        <taxon>Dermatophagoides</taxon>
    </lineage>
</organism>
<name>A0A922HPN1_DERFA</name>
<reference evidence="1" key="1">
    <citation type="submission" date="2013-05" db="EMBL/GenBank/DDBJ databases">
        <authorList>
            <person name="Yim A.K.Y."/>
            <person name="Chan T.F."/>
            <person name="Ji K.M."/>
            <person name="Liu X.Y."/>
            <person name="Zhou J.W."/>
            <person name="Li R.Q."/>
            <person name="Yang K.Y."/>
            <person name="Li J."/>
            <person name="Li M."/>
            <person name="Law P.T.W."/>
            <person name="Wu Y.L."/>
            <person name="Cai Z.L."/>
            <person name="Qin H."/>
            <person name="Bao Y."/>
            <person name="Leung R.K.K."/>
            <person name="Ng P.K.S."/>
            <person name="Zou J."/>
            <person name="Zhong X.J."/>
            <person name="Ran P.X."/>
            <person name="Zhong N.S."/>
            <person name="Liu Z.G."/>
            <person name="Tsui S.K.W."/>
        </authorList>
    </citation>
    <scope>NUCLEOTIDE SEQUENCE</scope>
    <source>
        <strain evidence="1">Derf</strain>
        <tissue evidence="1">Whole organism</tissue>
    </source>
</reference>
<keyword evidence="2" id="KW-1185">Reference proteome</keyword>
<evidence type="ECO:0000313" key="2">
    <source>
        <dbReference type="Proteomes" id="UP000790347"/>
    </source>
</evidence>
<comment type="caution">
    <text evidence="1">The sequence shown here is derived from an EMBL/GenBank/DDBJ whole genome shotgun (WGS) entry which is preliminary data.</text>
</comment>
<accession>A0A922HPN1</accession>
<dbReference type="EMBL" id="ASGP02000006">
    <property type="protein sequence ID" value="KAH9501645.1"/>
    <property type="molecule type" value="Genomic_DNA"/>
</dbReference>